<protein>
    <recommendedName>
        <fullName evidence="4">L,D-transpeptidase catalytic domain</fullName>
    </recommendedName>
</protein>
<evidence type="ECO:0008006" key="4">
    <source>
        <dbReference type="Google" id="ProtNLM"/>
    </source>
</evidence>
<dbReference type="PANTHER" id="PTHR38477:SF1">
    <property type="entry name" value="MUREIN L,D-TRANSPEPTIDASE CATALYTIC DOMAIN FAMILY PROTEIN"/>
    <property type="match status" value="1"/>
</dbReference>
<feature type="chain" id="PRO_5045516603" description="L,D-transpeptidase catalytic domain" evidence="1">
    <location>
        <begin position="21"/>
        <end position="277"/>
    </location>
</feature>
<dbReference type="RefSeq" id="WP_066506896.1">
    <property type="nucleotide sequence ID" value="NZ_BAABGX010000005.1"/>
</dbReference>
<keyword evidence="3" id="KW-1185">Reference proteome</keyword>
<name>A0ABP8G3J4_9BACT</name>
<evidence type="ECO:0000256" key="1">
    <source>
        <dbReference type="SAM" id="SignalP"/>
    </source>
</evidence>
<organism evidence="2 3">
    <name type="scientific">Nibribacter koreensis</name>
    <dbReference type="NCBI Taxonomy" id="1084519"/>
    <lineage>
        <taxon>Bacteria</taxon>
        <taxon>Pseudomonadati</taxon>
        <taxon>Bacteroidota</taxon>
        <taxon>Cytophagia</taxon>
        <taxon>Cytophagales</taxon>
        <taxon>Hymenobacteraceae</taxon>
        <taxon>Nibribacter</taxon>
    </lineage>
</organism>
<dbReference type="InterPro" id="IPR032676">
    <property type="entry name" value="YkuD_2"/>
</dbReference>
<feature type="signal peptide" evidence="1">
    <location>
        <begin position="1"/>
        <end position="20"/>
    </location>
</feature>
<dbReference type="PANTHER" id="PTHR38477">
    <property type="entry name" value="HYPOTHETICAL EXPORTED PROTEIN"/>
    <property type="match status" value="1"/>
</dbReference>
<proteinExistence type="predicted"/>
<comment type="caution">
    <text evidence="2">The sequence shown here is derived from an EMBL/GenBank/DDBJ whole genome shotgun (WGS) entry which is preliminary data.</text>
</comment>
<evidence type="ECO:0000313" key="3">
    <source>
        <dbReference type="Proteomes" id="UP001501844"/>
    </source>
</evidence>
<gene>
    <name evidence="2" type="ORF">GCM10023183_37810</name>
</gene>
<keyword evidence="1" id="KW-0732">Signal</keyword>
<accession>A0ABP8G3J4</accession>
<evidence type="ECO:0000313" key="2">
    <source>
        <dbReference type="EMBL" id="GAA4316594.1"/>
    </source>
</evidence>
<reference evidence="3" key="1">
    <citation type="journal article" date="2019" name="Int. J. Syst. Evol. Microbiol.">
        <title>The Global Catalogue of Microorganisms (GCM) 10K type strain sequencing project: providing services to taxonomists for standard genome sequencing and annotation.</title>
        <authorList>
            <consortium name="The Broad Institute Genomics Platform"/>
            <consortium name="The Broad Institute Genome Sequencing Center for Infectious Disease"/>
            <person name="Wu L."/>
            <person name="Ma J."/>
        </authorList>
    </citation>
    <scope>NUCLEOTIDE SEQUENCE [LARGE SCALE GENOMIC DNA]</scope>
    <source>
        <strain evidence="3">JCM 17917</strain>
    </source>
</reference>
<sequence length="277" mass="30074">MTRKTSIKYFSFFLSAVVIAFCTGFAFLQVTTPSGEPLKVSETEQANNPIKPLLSADQVFGQYIENTYAAAGLADQGLSLETFRKAVTGYHNLMSANRLSSEKSLITIVDFNQSSRNRRLWVIDLSTNQVVYNTWVAHGQGSGLEYASTFSNTVNSFQSSLGFYLTEDTYMGKNGYSLKLQGLDAGFNTNALDRSVVVHGAPYASEGFIKATGRLGRSQGCPALPTELNKPIINTIKGRTLLFVDGPSDSYSSAYLDSGQAATCFVNDEAGKNHINA</sequence>
<dbReference type="EMBL" id="BAABGX010000005">
    <property type="protein sequence ID" value="GAA4316594.1"/>
    <property type="molecule type" value="Genomic_DNA"/>
</dbReference>
<dbReference type="Proteomes" id="UP001501844">
    <property type="component" value="Unassembled WGS sequence"/>
</dbReference>
<dbReference type="Pfam" id="PF13645">
    <property type="entry name" value="YkuD_2"/>
    <property type="match status" value="1"/>
</dbReference>